<accession>C5BU24</accession>
<evidence type="ECO:0000256" key="4">
    <source>
        <dbReference type="ARBA" id="ARBA00022651"/>
    </source>
</evidence>
<feature type="active site" description="Nucleophile" evidence="9">
    <location>
        <position position="114"/>
    </location>
</feature>
<feature type="domain" description="GH11" evidence="13">
    <location>
        <begin position="28"/>
        <end position="224"/>
    </location>
</feature>
<evidence type="ECO:0000256" key="3">
    <source>
        <dbReference type="ARBA" id="ARBA00012590"/>
    </source>
</evidence>
<evidence type="ECO:0000259" key="13">
    <source>
        <dbReference type="PROSITE" id="PS51761"/>
    </source>
</evidence>
<keyword evidence="6 9" id="KW-0119">Carbohydrate metabolism</keyword>
<gene>
    <name evidence="14" type="ordered locus">TERTU_1681</name>
</gene>
<comment type="similarity">
    <text evidence="9 10">Belongs to the glycosyl hydrolase 11 (cellulase G) family.</text>
</comment>
<dbReference type="PANTHER" id="PTHR46828">
    <property type="entry name" value="ENDO-1,4-BETA-XYLANASE A-RELATED"/>
    <property type="match status" value="1"/>
</dbReference>
<dbReference type="HOGENOM" id="CLU_052631_1_1_6"/>
<dbReference type="InterPro" id="IPR001137">
    <property type="entry name" value="Glyco_hydro_11"/>
</dbReference>
<dbReference type="InterPro" id="IPR033123">
    <property type="entry name" value="GH11_dom"/>
</dbReference>
<evidence type="ECO:0000313" key="15">
    <source>
        <dbReference type="Proteomes" id="UP000009080"/>
    </source>
</evidence>
<keyword evidence="12" id="KW-0732">Signal</keyword>
<comment type="pathway">
    <text evidence="2 9 10">Glycan degradation; xylan degradation.</text>
</comment>
<dbReference type="AlphaFoldDB" id="C5BU24"/>
<evidence type="ECO:0000313" key="14">
    <source>
        <dbReference type="EMBL" id="ACR11046.1"/>
    </source>
</evidence>
<dbReference type="InterPro" id="IPR013320">
    <property type="entry name" value="ConA-like_dom_sf"/>
</dbReference>
<feature type="active site" description="Proton donor" evidence="9">
    <location>
        <position position="211"/>
    </location>
</feature>
<reference evidence="14 15" key="1">
    <citation type="journal article" date="2009" name="PLoS ONE">
        <title>The complete genome of Teredinibacter turnerae T7901: an intracellular endosymbiont of marine wood-boring bivalves (shipworms).</title>
        <authorList>
            <person name="Yang J.C."/>
            <person name="Madupu R."/>
            <person name="Durkin A.S."/>
            <person name="Ekborg N.A."/>
            <person name="Pedamallu C.S."/>
            <person name="Hostetler J.B."/>
            <person name="Radune D."/>
            <person name="Toms B.S."/>
            <person name="Henrissat B."/>
            <person name="Coutinho P.M."/>
            <person name="Schwarz S."/>
            <person name="Field L."/>
            <person name="Trindade-Silva A.E."/>
            <person name="Soares C.A.G."/>
            <person name="Elshahawi S."/>
            <person name="Hanora A."/>
            <person name="Schmidt E.W."/>
            <person name="Haygood M.G."/>
            <person name="Posfai J."/>
            <person name="Benner J."/>
            <person name="Madinger C."/>
            <person name="Nove J."/>
            <person name="Anton B."/>
            <person name="Chaudhary K."/>
            <person name="Foster J."/>
            <person name="Holman A."/>
            <person name="Kumar S."/>
            <person name="Lessard P.A."/>
            <person name="Luyten Y.A."/>
            <person name="Slatko B."/>
            <person name="Wood N."/>
            <person name="Wu B."/>
            <person name="Teplitski M."/>
            <person name="Mougous J.D."/>
            <person name="Ward N."/>
            <person name="Eisen J.A."/>
            <person name="Badger J.H."/>
            <person name="Distel D.L."/>
        </authorList>
    </citation>
    <scope>NUCLEOTIDE SEQUENCE [LARGE SCALE GENOMIC DNA]</scope>
    <source>
        <strain evidence="15">ATCC 39867 / T7901</strain>
    </source>
</reference>
<dbReference type="Pfam" id="PF16841">
    <property type="entry name" value="CBM60"/>
    <property type="match status" value="1"/>
</dbReference>
<dbReference type="PROSITE" id="PS00776">
    <property type="entry name" value="GH11_1"/>
    <property type="match status" value="1"/>
</dbReference>
<feature type="chain" id="PRO_5002949122" description="Endo-1,4-beta-xylanase" evidence="12">
    <location>
        <begin position="26"/>
        <end position="369"/>
    </location>
</feature>
<proteinExistence type="inferred from homology"/>
<dbReference type="eggNOG" id="COG0726">
    <property type="taxonomic scope" value="Bacteria"/>
</dbReference>
<evidence type="ECO:0000256" key="9">
    <source>
        <dbReference type="PROSITE-ProRule" id="PRU01097"/>
    </source>
</evidence>
<comment type="catalytic activity">
    <reaction evidence="1 9 10">
        <text>Endohydrolysis of (1-&gt;4)-beta-D-xylosidic linkages in xylans.</text>
        <dbReference type="EC" id="3.2.1.8"/>
    </reaction>
</comment>
<dbReference type="InterPro" id="IPR018208">
    <property type="entry name" value="GH11_AS_1"/>
</dbReference>
<protein>
    <recommendedName>
        <fullName evidence="3 9">Endo-1,4-beta-xylanase</fullName>
        <ecNumber evidence="3 9">3.2.1.8</ecNumber>
    </recommendedName>
</protein>
<sequence>MKLLSLRNTLSALALAIAVTPAVNAQQTLTSNSTGTHGGHYYSFWKDSGNASFTLYDGGRYGSQWNSGTNNWVGGKGWNPGGAKVVNYEGYYGVNNSQNSYLALYGWTRNPLIEYYIIESYGSYNPSSCSGGTNYGSFQSDGATYNVRRCQRVQQPSIDGTQTFYQYFSVRSPKKGFGQISGTINVGNHFNYWASKGLNLGSHDYMVLATEGYRSSGSSDISVSEGYGGGSSSSGSSSSGGSSSSSSGGSGGTITVRARGNSGGENIALRVGGRAVAQWNLSTGYQNYNYTGGATGDIQVEYLNDAAGRDVYLDYIQVNGETRQAEDMQYNTATYANGSCGGGSYSEIMHCSGVIGFGGTSDCFSGNCR</sequence>
<feature type="compositionally biased region" description="Low complexity" evidence="11">
    <location>
        <begin position="233"/>
        <end position="247"/>
    </location>
</feature>
<dbReference type="GO" id="GO:0045493">
    <property type="term" value="P:xylan catabolic process"/>
    <property type="evidence" value="ECO:0007669"/>
    <property type="project" value="UniProtKB-UniRule"/>
</dbReference>
<dbReference type="InterPro" id="IPR033119">
    <property type="entry name" value="GH11_AS_2"/>
</dbReference>
<dbReference type="PROSITE" id="PS00777">
    <property type="entry name" value="GH11_2"/>
    <property type="match status" value="1"/>
</dbReference>
<dbReference type="GO" id="GO:0031176">
    <property type="term" value="F:endo-1,4-beta-xylanase activity"/>
    <property type="evidence" value="ECO:0007669"/>
    <property type="project" value="UniProtKB-UniRule"/>
</dbReference>
<dbReference type="PRINTS" id="PR00911">
    <property type="entry name" value="GLHYDRLASE11"/>
</dbReference>
<dbReference type="Gene3D" id="2.60.60.40">
    <property type="match status" value="1"/>
</dbReference>
<dbReference type="PANTHER" id="PTHR46828:SF2">
    <property type="entry name" value="ENDO-1,4-BETA-XYLANASE A-RELATED"/>
    <property type="match status" value="1"/>
</dbReference>
<evidence type="ECO:0000256" key="5">
    <source>
        <dbReference type="ARBA" id="ARBA00022801"/>
    </source>
</evidence>
<dbReference type="UniPathway" id="UPA00114"/>
<dbReference type="Pfam" id="PF00457">
    <property type="entry name" value="Glyco_hydro_11"/>
    <property type="match status" value="1"/>
</dbReference>
<dbReference type="CAZy" id="CBM60">
    <property type="family name" value="Carbohydrate-Binding Module Family 60"/>
</dbReference>
<dbReference type="EC" id="3.2.1.8" evidence="3 9"/>
<name>C5BU24_TERTT</name>
<evidence type="ECO:0000256" key="2">
    <source>
        <dbReference type="ARBA" id="ARBA00004851"/>
    </source>
</evidence>
<organism evidence="14 15">
    <name type="scientific">Teredinibacter turnerae (strain ATCC 39867 / T7901)</name>
    <dbReference type="NCBI Taxonomy" id="377629"/>
    <lineage>
        <taxon>Bacteria</taxon>
        <taxon>Pseudomonadati</taxon>
        <taxon>Pseudomonadota</taxon>
        <taxon>Gammaproteobacteria</taxon>
        <taxon>Cellvibrionales</taxon>
        <taxon>Cellvibrionaceae</taxon>
        <taxon>Teredinibacter</taxon>
    </lineage>
</organism>
<dbReference type="KEGG" id="ttu:TERTU_1681"/>
<evidence type="ECO:0000256" key="1">
    <source>
        <dbReference type="ARBA" id="ARBA00000681"/>
    </source>
</evidence>
<dbReference type="PROSITE" id="PS51761">
    <property type="entry name" value="GH11_3"/>
    <property type="match status" value="1"/>
</dbReference>
<evidence type="ECO:0000256" key="6">
    <source>
        <dbReference type="ARBA" id="ARBA00023277"/>
    </source>
</evidence>
<keyword evidence="8 9" id="KW-0624">Polysaccharide degradation</keyword>
<feature type="region of interest" description="Disordered" evidence="11">
    <location>
        <begin position="219"/>
        <end position="257"/>
    </location>
</feature>
<keyword evidence="5 9" id="KW-0378">Hydrolase</keyword>
<dbReference type="CAZy" id="GH11">
    <property type="family name" value="Glycoside Hydrolase Family 11"/>
</dbReference>
<dbReference type="STRING" id="377629.TERTU_1681"/>
<keyword evidence="15" id="KW-1185">Reference proteome</keyword>
<evidence type="ECO:0000256" key="7">
    <source>
        <dbReference type="ARBA" id="ARBA00023295"/>
    </source>
</evidence>
<evidence type="ECO:0000256" key="8">
    <source>
        <dbReference type="ARBA" id="ARBA00023326"/>
    </source>
</evidence>
<evidence type="ECO:0000256" key="10">
    <source>
        <dbReference type="RuleBase" id="RU362015"/>
    </source>
</evidence>
<evidence type="ECO:0000256" key="11">
    <source>
        <dbReference type="SAM" id="MobiDB-lite"/>
    </source>
</evidence>
<dbReference type="EMBL" id="CP001614">
    <property type="protein sequence ID" value="ACR11046.1"/>
    <property type="molecule type" value="Genomic_DNA"/>
</dbReference>
<evidence type="ECO:0000256" key="12">
    <source>
        <dbReference type="SAM" id="SignalP"/>
    </source>
</evidence>
<dbReference type="OrthoDB" id="9763050at2"/>
<keyword evidence="4 9" id="KW-0858">Xylan degradation</keyword>
<dbReference type="InterPro" id="IPR031768">
    <property type="entry name" value="CBM60_xylan-bd"/>
</dbReference>
<dbReference type="InterPro" id="IPR013319">
    <property type="entry name" value="GH11/12"/>
</dbReference>
<dbReference type="Proteomes" id="UP000009080">
    <property type="component" value="Chromosome"/>
</dbReference>
<dbReference type="SUPFAM" id="SSF49899">
    <property type="entry name" value="Concanavalin A-like lectins/glucanases"/>
    <property type="match status" value="1"/>
</dbReference>
<feature type="signal peptide" evidence="12">
    <location>
        <begin position="1"/>
        <end position="25"/>
    </location>
</feature>
<keyword evidence="7 9" id="KW-0326">Glycosidase</keyword>
<dbReference type="Gene3D" id="2.60.120.180">
    <property type="match status" value="1"/>
</dbReference>